<dbReference type="RefSeq" id="WP_061857279.1">
    <property type="nucleotide sequence ID" value="NZ_LTBB01000001.1"/>
</dbReference>
<dbReference type="STRING" id="1121305.CLCOL_03490"/>
<organism evidence="6 7">
    <name type="scientific">Clostridium colicanis DSM 13634</name>
    <dbReference type="NCBI Taxonomy" id="1121305"/>
    <lineage>
        <taxon>Bacteria</taxon>
        <taxon>Bacillati</taxon>
        <taxon>Bacillota</taxon>
        <taxon>Clostridia</taxon>
        <taxon>Eubacteriales</taxon>
        <taxon>Clostridiaceae</taxon>
        <taxon>Clostridium</taxon>
    </lineage>
</organism>
<evidence type="ECO:0000313" key="7">
    <source>
        <dbReference type="Proteomes" id="UP000075374"/>
    </source>
</evidence>
<keyword evidence="4" id="KW-0472">Membrane</keyword>
<evidence type="ECO:0000259" key="5">
    <source>
        <dbReference type="Pfam" id="PF06803"/>
    </source>
</evidence>
<proteinExistence type="predicted"/>
<reference evidence="6 7" key="1">
    <citation type="submission" date="2016-02" db="EMBL/GenBank/DDBJ databases">
        <title>Genome sequence of Clostridium colicanis DSM 13634.</title>
        <authorList>
            <person name="Poehlein A."/>
            <person name="Daniel R."/>
        </authorList>
    </citation>
    <scope>NUCLEOTIDE SEQUENCE [LARGE SCALE GENOMIC DNA]</scope>
    <source>
        <strain evidence="6 7">DSM 13634</strain>
    </source>
</reference>
<comment type="caution">
    <text evidence="6">The sequence shown here is derived from an EMBL/GenBank/DDBJ whole genome shotgun (WGS) entry which is preliminary data.</text>
</comment>
<evidence type="ECO:0000256" key="3">
    <source>
        <dbReference type="ARBA" id="ARBA00022989"/>
    </source>
</evidence>
<evidence type="ECO:0000256" key="1">
    <source>
        <dbReference type="ARBA" id="ARBA00004127"/>
    </source>
</evidence>
<protein>
    <recommendedName>
        <fullName evidence="5">DUF1232 domain-containing protein</fullName>
    </recommendedName>
</protein>
<sequence length="361" mass="41655">MHIKNIKVILTEKDLLSIIEENLKVPELKVEKIHIGELIEVQGYCFKGIKLNFKAFLGIGNVKDNVLKLKIFRIKLGIFPIWMGVVNFALGKALKSLNNMGITFEKKTIFIDFTSLCTQMPFIKFKLKNISSVRGNLEVEVEDLIYEQSRQALSLSQLKQTLQSECEKEDKEGQTKTQDAYSKIRSQMQEKIRGQFSKVHEVQGQFSKINIDHKESQGQFSKSFIKQSNNIYEYIMLVPDIIALLYRLMKDKRIKLRTKTLICTAIAYLALPTDIIFDSIPVLGKLDDFGIGFLILDKIIKDVPHHIIMQYWEGKEDIILKAKEIKDFLFDIIGKKNTLNLLGSVLARIKRIKRKNTKNKE</sequence>
<dbReference type="EMBL" id="LTBB01000001">
    <property type="protein sequence ID" value="KYH30403.1"/>
    <property type="molecule type" value="Genomic_DNA"/>
</dbReference>
<dbReference type="Proteomes" id="UP000075374">
    <property type="component" value="Unassembled WGS sequence"/>
</dbReference>
<keyword evidence="2" id="KW-0812">Transmembrane</keyword>
<accession>A0A151AS47</accession>
<feature type="domain" description="DUF1232" evidence="5">
    <location>
        <begin position="258"/>
        <end position="291"/>
    </location>
</feature>
<keyword evidence="3" id="KW-1133">Transmembrane helix</keyword>
<evidence type="ECO:0000313" key="6">
    <source>
        <dbReference type="EMBL" id="KYH30403.1"/>
    </source>
</evidence>
<dbReference type="InterPro" id="IPR010652">
    <property type="entry name" value="DUF1232"/>
</dbReference>
<dbReference type="Pfam" id="PF06803">
    <property type="entry name" value="DUF1232"/>
    <property type="match status" value="1"/>
</dbReference>
<comment type="subcellular location">
    <subcellularLocation>
        <location evidence="1">Endomembrane system</location>
        <topology evidence="1">Multi-pass membrane protein</topology>
    </subcellularLocation>
</comment>
<evidence type="ECO:0000256" key="4">
    <source>
        <dbReference type="ARBA" id="ARBA00023136"/>
    </source>
</evidence>
<gene>
    <name evidence="6" type="ORF">CLCOL_03490</name>
</gene>
<keyword evidence="7" id="KW-1185">Reference proteome</keyword>
<evidence type="ECO:0000256" key="2">
    <source>
        <dbReference type="ARBA" id="ARBA00022692"/>
    </source>
</evidence>
<dbReference type="PATRIC" id="fig|1121305.3.peg.349"/>
<name>A0A151AS47_9CLOT</name>
<dbReference type="GO" id="GO:0012505">
    <property type="term" value="C:endomembrane system"/>
    <property type="evidence" value="ECO:0007669"/>
    <property type="project" value="UniProtKB-SubCell"/>
</dbReference>
<dbReference type="AlphaFoldDB" id="A0A151AS47"/>